<evidence type="ECO:0000313" key="3">
    <source>
        <dbReference type="Proteomes" id="UP000191448"/>
    </source>
</evidence>
<dbReference type="AlphaFoldDB" id="A0A1V4SZV2"/>
<dbReference type="RefSeq" id="WP_080021619.1">
    <property type="nucleotide sequence ID" value="NZ_LTAY01000015.1"/>
</dbReference>
<gene>
    <name evidence="2" type="ORF">CLTHE_02300</name>
</gene>
<protein>
    <submittedName>
        <fullName evidence="2">Uncharacterized protein</fullName>
    </submittedName>
</protein>
<comment type="caution">
    <text evidence="2">The sequence shown here is derived from an EMBL/GenBank/DDBJ whole genome shotgun (WGS) entry which is preliminary data.</text>
</comment>
<evidence type="ECO:0000313" key="2">
    <source>
        <dbReference type="EMBL" id="OPX50373.1"/>
    </source>
</evidence>
<evidence type="ECO:0000256" key="1">
    <source>
        <dbReference type="SAM" id="Phobius"/>
    </source>
</evidence>
<proteinExistence type="predicted"/>
<keyword evidence="1" id="KW-0812">Transmembrane</keyword>
<feature type="transmembrane region" description="Helical" evidence="1">
    <location>
        <begin position="18"/>
        <end position="39"/>
    </location>
</feature>
<sequence length="195" mass="22974">MIRNVEIKYNRYFNFKKILIIIVSILLFSLISIFLNFVLSKEKYCINLNLKFDLNTKYDWNIISKRYENIVNSYDTEYKKENLIYEALNNKNIPYDSKKLTINPYVYGRQINIEYMAQNESNGIKVVESIGDSIIKINESFMPNKFVKLEKNLSINKEEVTLDKRLNVLIFAIWGLALGIGISMIMEAKCILRKK</sequence>
<dbReference type="Proteomes" id="UP000191448">
    <property type="component" value="Unassembled WGS sequence"/>
</dbReference>
<organism evidence="2 3">
    <name type="scientific">Clostridium thermobutyricum DSM 4928</name>
    <dbReference type="NCBI Taxonomy" id="1121339"/>
    <lineage>
        <taxon>Bacteria</taxon>
        <taxon>Bacillati</taxon>
        <taxon>Bacillota</taxon>
        <taxon>Clostridia</taxon>
        <taxon>Eubacteriales</taxon>
        <taxon>Clostridiaceae</taxon>
        <taxon>Clostridium</taxon>
    </lineage>
</organism>
<accession>A0A1V4SZV2</accession>
<keyword evidence="1" id="KW-0472">Membrane</keyword>
<dbReference type="EMBL" id="LTAY01000015">
    <property type="protein sequence ID" value="OPX50373.1"/>
    <property type="molecule type" value="Genomic_DNA"/>
</dbReference>
<reference evidence="2 3" key="1">
    <citation type="submission" date="2016-02" db="EMBL/GenBank/DDBJ databases">
        <title>Genome sequence of Clostridium thermobutyricum DSM 4928.</title>
        <authorList>
            <person name="Poehlein A."/>
            <person name="Daniel R."/>
        </authorList>
    </citation>
    <scope>NUCLEOTIDE SEQUENCE [LARGE SCALE GENOMIC DNA]</scope>
    <source>
        <strain evidence="2 3">DSM 4928</strain>
    </source>
</reference>
<keyword evidence="1" id="KW-1133">Transmembrane helix</keyword>
<feature type="transmembrane region" description="Helical" evidence="1">
    <location>
        <begin position="166"/>
        <end position="186"/>
    </location>
</feature>
<name>A0A1V4SZV2_9CLOT</name>